<evidence type="ECO:0000256" key="1">
    <source>
        <dbReference type="ARBA" id="ARBA00022857"/>
    </source>
</evidence>
<protein>
    <recommendedName>
        <fullName evidence="3">NmrA-like domain-containing protein</fullName>
    </recommendedName>
</protein>
<dbReference type="InterPro" id="IPR045312">
    <property type="entry name" value="PCBER-like"/>
</dbReference>
<dbReference type="Pfam" id="PF05368">
    <property type="entry name" value="NmrA"/>
    <property type="match status" value="1"/>
</dbReference>
<dbReference type="Proteomes" id="UP001610334">
    <property type="component" value="Unassembled WGS sequence"/>
</dbReference>
<keyword evidence="2" id="KW-0560">Oxidoreductase</keyword>
<gene>
    <name evidence="4" type="ORF">BJX63DRAFT_114259</name>
</gene>
<dbReference type="InterPro" id="IPR051609">
    <property type="entry name" value="NmrA/Isoflavone_reductase-like"/>
</dbReference>
<dbReference type="Gene3D" id="3.90.25.10">
    <property type="entry name" value="UDP-galactose 4-epimerase, domain 1"/>
    <property type="match status" value="1"/>
</dbReference>
<dbReference type="EMBL" id="JBFXLT010000182">
    <property type="protein sequence ID" value="KAL2802446.1"/>
    <property type="molecule type" value="Genomic_DNA"/>
</dbReference>
<reference evidence="4 5" key="1">
    <citation type="submission" date="2024-07" db="EMBL/GenBank/DDBJ databases">
        <title>Section-level genome sequencing and comparative genomics of Aspergillus sections Usti and Cavernicolus.</title>
        <authorList>
            <consortium name="Lawrence Berkeley National Laboratory"/>
            <person name="Nybo J.L."/>
            <person name="Vesth T.C."/>
            <person name="Theobald S."/>
            <person name="Frisvad J.C."/>
            <person name="Larsen T.O."/>
            <person name="Kjaerboelling I."/>
            <person name="Rothschild-Mancinelli K."/>
            <person name="Lyhne E.K."/>
            <person name="Kogle M.E."/>
            <person name="Barry K."/>
            <person name="Clum A."/>
            <person name="Na H."/>
            <person name="Ledsgaard L."/>
            <person name="Lin J."/>
            <person name="Lipzen A."/>
            <person name="Kuo A."/>
            <person name="Riley R."/>
            <person name="Mondo S."/>
            <person name="Labutti K."/>
            <person name="Haridas S."/>
            <person name="Pangalinan J."/>
            <person name="Salamov A.A."/>
            <person name="Simmons B.A."/>
            <person name="Magnuson J.K."/>
            <person name="Chen J."/>
            <person name="Drula E."/>
            <person name="Henrissat B."/>
            <person name="Wiebenga A."/>
            <person name="Lubbers R.J."/>
            <person name="Gomes A.C."/>
            <person name="Makela M.R."/>
            <person name="Stajich J."/>
            <person name="Grigoriev I.V."/>
            <person name="Mortensen U.H."/>
            <person name="De Vries R.P."/>
            <person name="Baker S.E."/>
            <person name="Andersen M.R."/>
        </authorList>
    </citation>
    <scope>NUCLEOTIDE SEQUENCE [LARGE SCALE GENOMIC DNA]</scope>
    <source>
        <strain evidence="4 5">CBS 588.65</strain>
    </source>
</reference>
<dbReference type="PANTHER" id="PTHR47706:SF6">
    <property type="entry name" value="NMRA-LIKE FAMILY PROTEIN (AFU_ORTHOLOGUE AFUA_6G00280)"/>
    <property type="match status" value="1"/>
</dbReference>
<keyword evidence="5" id="KW-1185">Reference proteome</keyword>
<organism evidence="4 5">
    <name type="scientific">Aspergillus granulosus</name>
    <dbReference type="NCBI Taxonomy" id="176169"/>
    <lineage>
        <taxon>Eukaryota</taxon>
        <taxon>Fungi</taxon>
        <taxon>Dikarya</taxon>
        <taxon>Ascomycota</taxon>
        <taxon>Pezizomycotina</taxon>
        <taxon>Eurotiomycetes</taxon>
        <taxon>Eurotiomycetidae</taxon>
        <taxon>Eurotiales</taxon>
        <taxon>Aspergillaceae</taxon>
        <taxon>Aspergillus</taxon>
        <taxon>Aspergillus subgen. Nidulantes</taxon>
    </lineage>
</organism>
<accession>A0ABR4GTU9</accession>
<sequence length="307" mass="33314">MSTKILVIGAGELGTQVLHYLASHPNRGNTDISVLLRPSTIASTNPTKTAELTTLCNLSINIVPGDIAAASESDLSGIFSKYDTVISCTGFAAGPGTQIKLARAVLAAGVQRYIPWQFGVDYDIIGRGSAQDLFDEQLDVRDILRAQDSTKWVIVSTGMFTSFLFEPGFGVVDFTRDTVMALGEWDTRVSVTAVEDIGRFTAEIVLGPHSEGAFVNGPVRVAGDTISYGELVELVERVTGREFARKVRTVDAAREDLKKEPGNVLYKYQIVFGEGTGVAWDLEGTWNYKAGIRGVTAEEWARKNLKV</sequence>
<proteinExistence type="predicted"/>
<dbReference type="Gene3D" id="3.40.50.720">
    <property type="entry name" value="NAD(P)-binding Rossmann-like Domain"/>
    <property type="match status" value="1"/>
</dbReference>
<dbReference type="CDD" id="cd05259">
    <property type="entry name" value="PCBER_SDR_a"/>
    <property type="match status" value="1"/>
</dbReference>
<dbReference type="InterPro" id="IPR036291">
    <property type="entry name" value="NAD(P)-bd_dom_sf"/>
</dbReference>
<dbReference type="InterPro" id="IPR008030">
    <property type="entry name" value="NmrA-like"/>
</dbReference>
<evidence type="ECO:0000256" key="2">
    <source>
        <dbReference type="ARBA" id="ARBA00023002"/>
    </source>
</evidence>
<dbReference type="PANTHER" id="PTHR47706">
    <property type="entry name" value="NMRA-LIKE FAMILY PROTEIN"/>
    <property type="match status" value="1"/>
</dbReference>
<feature type="domain" description="NmrA-like" evidence="3">
    <location>
        <begin position="2"/>
        <end position="275"/>
    </location>
</feature>
<evidence type="ECO:0000259" key="3">
    <source>
        <dbReference type="Pfam" id="PF05368"/>
    </source>
</evidence>
<comment type="caution">
    <text evidence="4">The sequence shown here is derived from an EMBL/GenBank/DDBJ whole genome shotgun (WGS) entry which is preliminary data.</text>
</comment>
<name>A0ABR4GTU9_9EURO</name>
<dbReference type="SUPFAM" id="SSF51735">
    <property type="entry name" value="NAD(P)-binding Rossmann-fold domains"/>
    <property type="match status" value="1"/>
</dbReference>
<evidence type="ECO:0000313" key="5">
    <source>
        <dbReference type="Proteomes" id="UP001610334"/>
    </source>
</evidence>
<evidence type="ECO:0000313" key="4">
    <source>
        <dbReference type="EMBL" id="KAL2802446.1"/>
    </source>
</evidence>
<keyword evidence="1" id="KW-0521">NADP</keyword>